<proteinExistence type="predicted"/>
<comment type="caution">
    <text evidence="2">The sequence shown here is derived from an EMBL/GenBank/DDBJ whole genome shotgun (WGS) entry which is preliminary data.</text>
</comment>
<dbReference type="InterPro" id="IPR021380">
    <property type="entry name" value="DUF3013"/>
</dbReference>
<dbReference type="AlphaFoldDB" id="A0A6I2GAZ4"/>
<accession>A0A6I2GAZ4</accession>
<evidence type="ECO:0000313" key="1">
    <source>
        <dbReference type="EMBL" id="MRI80693.1"/>
    </source>
</evidence>
<protein>
    <submittedName>
        <fullName evidence="2">DUF3013 family protein</fullName>
    </submittedName>
</protein>
<dbReference type="EMBL" id="WJQR01000001">
    <property type="protein sequence ID" value="MRI80693.1"/>
    <property type="molecule type" value="Genomic_DNA"/>
</dbReference>
<evidence type="ECO:0000313" key="4">
    <source>
        <dbReference type="Proteomes" id="UP000430975"/>
    </source>
</evidence>
<name>A0A6I2GAZ4_9LACT</name>
<reference evidence="4 6" key="2">
    <citation type="submission" date="2019-11" db="EMBL/GenBank/DDBJ databases">
        <title>Characterisation of Fundicoccus ignavus gen. nov. sp. nov., a novel genus of the family Aerococcaceae isolated from bulk tank milk.</title>
        <authorList>
            <person name="Siebert A."/>
            <person name="Huptas C."/>
            <person name="Wenning M."/>
            <person name="Scherer S."/>
            <person name="Doll E.V."/>
        </authorList>
    </citation>
    <scope>NUCLEOTIDE SEQUENCE [LARGE SCALE GENOMIC DNA]</scope>
    <source>
        <strain evidence="1 6">DSM 109653</strain>
        <strain evidence="2 4">WS4759</strain>
    </source>
</reference>
<reference evidence="3 5" key="1">
    <citation type="submission" date="2019-11" db="EMBL/GenBank/DDBJ databases">
        <title>Characterisation of Fundicoccus ignavus gen. nov. sp. nov., a novel genus of the family Aerococcaceae from bulk tank milk.</title>
        <authorList>
            <person name="Siebert A."/>
            <person name="Huptas C."/>
            <person name="Wenning M."/>
            <person name="Scherer S."/>
            <person name="Doll E.V."/>
        </authorList>
    </citation>
    <scope>NUCLEOTIDE SEQUENCE [LARGE SCALE GENOMIC DNA]</scope>
    <source>
        <strain evidence="3 5">DSM 109652</strain>
    </source>
</reference>
<organism evidence="2 4">
    <name type="scientific">Fundicoccus ignavus</name>
    <dbReference type="NCBI Taxonomy" id="2664442"/>
    <lineage>
        <taxon>Bacteria</taxon>
        <taxon>Bacillati</taxon>
        <taxon>Bacillota</taxon>
        <taxon>Bacilli</taxon>
        <taxon>Lactobacillales</taxon>
        <taxon>Aerococcaceae</taxon>
        <taxon>Fundicoccus</taxon>
    </lineage>
</organism>
<dbReference type="Proteomes" id="UP000440066">
    <property type="component" value="Unassembled WGS sequence"/>
</dbReference>
<evidence type="ECO:0000313" key="6">
    <source>
        <dbReference type="Proteomes" id="UP000469870"/>
    </source>
</evidence>
<dbReference type="EMBL" id="WJQS01000002">
    <property type="protein sequence ID" value="MRI84927.1"/>
    <property type="molecule type" value="Genomic_DNA"/>
</dbReference>
<sequence length="164" mass="19890">MERNNLLVVVDKLIKENYFHCEWGIEWREQRHYLELIFQFNLPNPNHFELIDIYGNQYNQNPVPFEVRAIIYDEELIKVEGKHYLKTVPVSRDTGIMYGELFALIRYLKVLTAEVPLKWTEYLANIPTTRFSIEWREDEFQKMRETLVNTSRYSESQVFFPQFN</sequence>
<evidence type="ECO:0000313" key="3">
    <source>
        <dbReference type="EMBL" id="MRJ46430.1"/>
    </source>
</evidence>
<dbReference type="Pfam" id="PF11217">
    <property type="entry name" value="DUF3013"/>
    <property type="match status" value="1"/>
</dbReference>
<evidence type="ECO:0000313" key="2">
    <source>
        <dbReference type="EMBL" id="MRI84927.1"/>
    </source>
</evidence>
<dbReference type="RefSeq" id="WP_153831535.1">
    <property type="nucleotide sequence ID" value="NZ_WJQR01000001.1"/>
</dbReference>
<gene>
    <name evidence="3" type="ORF">GF867_02460</name>
    <name evidence="2" type="ORF">GIY09_03300</name>
    <name evidence="1" type="ORF">GIY11_01420</name>
</gene>
<dbReference type="EMBL" id="WJQT01000002">
    <property type="protein sequence ID" value="MRJ46430.1"/>
    <property type="molecule type" value="Genomic_DNA"/>
</dbReference>
<keyword evidence="4" id="KW-1185">Reference proteome</keyword>
<dbReference type="Proteomes" id="UP000469870">
    <property type="component" value="Unassembled WGS sequence"/>
</dbReference>
<evidence type="ECO:0000313" key="5">
    <source>
        <dbReference type="Proteomes" id="UP000440066"/>
    </source>
</evidence>
<dbReference type="Gene3D" id="3.40.50.11250">
    <property type="entry name" value="Protein of unknown function DUF3013"/>
    <property type="match status" value="1"/>
</dbReference>
<dbReference type="Proteomes" id="UP000430975">
    <property type="component" value="Unassembled WGS sequence"/>
</dbReference>